<protein>
    <submittedName>
        <fullName evidence="1">Uncharacterized protein</fullName>
    </submittedName>
</protein>
<dbReference type="Proteomes" id="UP000499080">
    <property type="component" value="Unassembled WGS sequence"/>
</dbReference>
<comment type="caution">
    <text evidence="1">The sequence shown here is derived from an EMBL/GenBank/DDBJ whole genome shotgun (WGS) entry which is preliminary data.</text>
</comment>
<organism evidence="1 2">
    <name type="scientific">Araneus ventricosus</name>
    <name type="common">Orbweaver spider</name>
    <name type="synonym">Epeira ventricosa</name>
    <dbReference type="NCBI Taxonomy" id="182803"/>
    <lineage>
        <taxon>Eukaryota</taxon>
        <taxon>Metazoa</taxon>
        <taxon>Ecdysozoa</taxon>
        <taxon>Arthropoda</taxon>
        <taxon>Chelicerata</taxon>
        <taxon>Arachnida</taxon>
        <taxon>Araneae</taxon>
        <taxon>Araneomorphae</taxon>
        <taxon>Entelegynae</taxon>
        <taxon>Araneoidea</taxon>
        <taxon>Araneidae</taxon>
        <taxon>Araneus</taxon>
    </lineage>
</organism>
<gene>
    <name evidence="1" type="ORF">AVEN_177975_1</name>
</gene>
<reference evidence="1 2" key="1">
    <citation type="journal article" date="2019" name="Sci. Rep.">
        <title>Orb-weaving spider Araneus ventricosus genome elucidates the spidroin gene catalogue.</title>
        <authorList>
            <person name="Kono N."/>
            <person name="Nakamura H."/>
            <person name="Ohtoshi R."/>
            <person name="Moran D.A.P."/>
            <person name="Shinohara A."/>
            <person name="Yoshida Y."/>
            <person name="Fujiwara M."/>
            <person name="Mori M."/>
            <person name="Tomita M."/>
            <person name="Arakawa K."/>
        </authorList>
    </citation>
    <scope>NUCLEOTIDE SEQUENCE [LARGE SCALE GENOMIC DNA]</scope>
</reference>
<keyword evidence="2" id="KW-1185">Reference proteome</keyword>
<dbReference type="AlphaFoldDB" id="A0A4Y2EKC8"/>
<evidence type="ECO:0000313" key="1">
    <source>
        <dbReference type="EMBL" id="GBM28759.1"/>
    </source>
</evidence>
<sequence length="92" mass="10580">MTVISPKKLTERLVLMSSIFGYIFSGSRSTTNIKFDKTSAIHNISTDKVAIQKEDEDVHTFWDLEILGIQAEQEKEMSMLNRQILKQFHGSF</sequence>
<accession>A0A4Y2EKC8</accession>
<dbReference type="EMBL" id="BGPR01000619">
    <property type="protein sequence ID" value="GBM28759.1"/>
    <property type="molecule type" value="Genomic_DNA"/>
</dbReference>
<proteinExistence type="predicted"/>
<name>A0A4Y2EKC8_ARAVE</name>
<evidence type="ECO:0000313" key="2">
    <source>
        <dbReference type="Proteomes" id="UP000499080"/>
    </source>
</evidence>